<keyword evidence="1" id="KW-0732">Signal</keyword>
<feature type="signal peptide" evidence="1">
    <location>
        <begin position="1"/>
        <end position="34"/>
    </location>
</feature>
<dbReference type="Proteomes" id="UP000050525">
    <property type="component" value="Unassembled WGS sequence"/>
</dbReference>
<keyword evidence="3" id="KW-1185">Reference proteome</keyword>
<reference evidence="2 3" key="1">
    <citation type="journal article" date="2012" name="Genome Biol.">
        <title>Sequencing three crocodilian genomes to illuminate the evolution of archosaurs and amniotes.</title>
        <authorList>
            <person name="St John J.A."/>
            <person name="Braun E.L."/>
            <person name="Isberg S.R."/>
            <person name="Miles L.G."/>
            <person name="Chong A.Y."/>
            <person name="Gongora J."/>
            <person name="Dalzell P."/>
            <person name="Moran C."/>
            <person name="Bed'hom B."/>
            <person name="Abzhanov A."/>
            <person name="Burgess S.C."/>
            <person name="Cooksey A.M."/>
            <person name="Castoe T.A."/>
            <person name="Crawford N.G."/>
            <person name="Densmore L.D."/>
            <person name="Drew J.C."/>
            <person name="Edwards S.V."/>
            <person name="Faircloth B.C."/>
            <person name="Fujita M.K."/>
            <person name="Greenwold M.J."/>
            <person name="Hoffmann F.G."/>
            <person name="Howard J.M."/>
            <person name="Iguchi T."/>
            <person name="Janes D.E."/>
            <person name="Khan S.Y."/>
            <person name="Kohno S."/>
            <person name="de Koning A.J."/>
            <person name="Lance S.L."/>
            <person name="McCarthy F.M."/>
            <person name="McCormack J.E."/>
            <person name="Merchant M.E."/>
            <person name="Peterson D.G."/>
            <person name="Pollock D.D."/>
            <person name="Pourmand N."/>
            <person name="Raney B.J."/>
            <person name="Roessler K.A."/>
            <person name="Sanford J.R."/>
            <person name="Sawyer R.H."/>
            <person name="Schmidt C.J."/>
            <person name="Triplett E.W."/>
            <person name="Tuberville T.D."/>
            <person name="Venegas-Anaya M."/>
            <person name="Howard J.T."/>
            <person name="Jarvis E.D."/>
            <person name="Guillette L.J.Jr."/>
            <person name="Glenn T.C."/>
            <person name="Green R.E."/>
            <person name="Ray D.A."/>
        </authorList>
    </citation>
    <scope>NUCLEOTIDE SEQUENCE [LARGE SCALE GENOMIC DNA]</scope>
    <source>
        <strain evidence="2">KSC_2009_1</strain>
    </source>
</reference>
<comment type="caution">
    <text evidence="2">The sequence shown here is derived from an EMBL/GenBank/DDBJ whole genome shotgun (WGS) entry which is preliminary data.</text>
</comment>
<dbReference type="EMBL" id="AKHW03004889">
    <property type="protein sequence ID" value="KYO28551.1"/>
    <property type="molecule type" value="Genomic_DNA"/>
</dbReference>
<protein>
    <submittedName>
        <fullName evidence="2">Ovodefensin A1</fullName>
    </submittedName>
</protein>
<dbReference type="STRING" id="8496.A0A151MVH7"/>
<name>A0A151MVH7_ALLMI</name>
<evidence type="ECO:0000313" key="2">
    <source>
        <dbReference type="EMBL" id="KYO28551.1"/>
    </source>
</evidence>
<dbReference type="AlphaFoldDB" id="A0A151MVH7"/>
<accession>A0A151MVH7</accession>
<evidence type="ECO:0000313" key="3">
    <source>
        <dbReference type="Proteomes" id="UP000050525"/>
    </source>
</evidence>
<organism evidence="2 3">
    <name type="scientific">Alligator mississippiensis</name>
    <name type="common">American alligator</name>
    <dbReference type="NCBI Taxonomy" id="8496"/>
    <lineage>
        <taxon>Eukaryota</taxon>
        <taxon>Metazoa</taxon>
        <taxon>Chordata</taxon>
        <taxon>Craniata</taxon>
        <taxon>Vertebrata</taxon>
        <taxon>Euteleostomi</taxon>
        <taxon>Archelosauria</taxon>
        <taxon>Archosauria</taxon>
        <taxon>Crocodylia</taxon>
        <taxon>Alligatoridae</taxon>
        <taxon>Alligatorinae</taxon>
        <taxon>Alligator</taxon>
    </lineage>
</organism>
<sequence>MSRLCNPSAPPGMKFLYLVFAVFLLVSLAAPALGGPKEPCGGRCVKKCDKDEVASSTYDCKFLCCTRPKKRQ</sequence>
<feature type="chain" id="PRO_5007585492" evidence="1">
    <location>
        <begin position="35"/>
        <end position="72"/>
    </location>
</feature>
<gene>
    <name evidence="2" type="primary">OVODA1</name>
    <name evidence="2" type="ORF">Y1Q_0005348</name>
</gene>
<evidence type="ECO:0000256" key="1">
    <source>
        <dbReference type="SAM" id="SignalP"/>
    </source>
</evidence>
<proteinExistence type="predicted"/>